<dbReference type="PATRIC" id="fig|2162.9.peg.158"/>
<proteinExistence type="predicted"/>
<protein>
    <submittedName>
        <fullName evidence="1">Uncharacterized protein</fullName>
    </submittedName>
</protein>
<dbReference type="PROSITE" id="PS51257">
    <property type="entry name" value="PROKAR_LIPOPROTEIN"/>
    <property type="match status" value="1"/>
</dbReference>
<dbReference type="RefSeq" id="WP_048071848.1">
    <property type="nucleotide sequence ID" value="NZ_DAISQW010000049.1"/>
</dbReference>
<dbReference type="Pfam" id="PF18933">
    <property type="entry name" value="PsbP_2"/>
    <property type="match status" value="1"/>
</dbReference>
<dbReference type="AlphaFoldDB" id="A0A090I0U0"/>
<dbReference type="EMBL" id="LN515531">
    <property type="protein sequence ID" value="CEA12513.1"/>
    <property type="molecule type" value="Genomic_DNA"/>
</dbReference>
<evidence type="ECO:0000313" key="2">
    <source>
        <dbReference type="EMBL" id="MBF4474633.1"/>
    </source>
</evidence>
<sequence length="198" mass="22394">MDKKLLGCLILSMVAVVVVSGCTSTSNLVNFNANGVKFNYPDTWKVNSTPFTTLTMNTSSQSLVNLYKPNNAYDNVDLTSTFQLFLKEENLNFNDLNSQIELQRNVSKDMGYTKIQERNLTIDGAPAYEFVVAPFSMGEASFIYFIKGGKLYEMLFYVPEGIHNRQNIETIRPDMDIIIKSFTINPNTVKLSDVEKPR</sequence>
<dbReference type="KEGG" id="mfi:DSM1535_0147"/>
<organism evidence="1">
    <name type="scientific">Methanobacterium formicicum</name>
    <dbReference type="NCBI Taxonomy" id="2162"/>
    <lineage>
        <taxon>Archaea</taxon>
        <taxon>Methanobacteriati</taxon>
        <taxon>Methanobacteriota</taxon>
        <taxon>Methanomada group</taxon>
        <taxon>Methanobacteria</taxon>
        <taxon>Methanobacteriales</taxon>
        <taxon>Methanobacteriaceae</taxon>
        <taxon>Methanobacterium</taxon>
    </lineage>
</organism>
<gene>
    <name evidence="1" type="ORF">DSM1535_0147</name>
    <name evidence="2" type="ORF">ISP06_04055</name>
</gene>
<dbReference type="EMBL" id="JADIIL010000015">
    <property type="protein sequence ID" value="MBF4474633.1"/>
    <property type="molecule type" value="Genomic_DNA"/>
</dbReference>
<reference evidence="2" key="2">
    <citation type="submission" date="2020-10" db="EMBL/GenBank/DDBJ databases">
        <title>Dehalococcoides mccartyi of a TCE/Cr reducing biochatode.</title>
        <authorList>
            <person name="Matturro B."/>
        </authorList>
    </citation>
    <scope>NUCLEOTIDE SEQUENCE</scope>
    <source>
        <strain evidence="2">Bin2</strain>
    </source>
</reference>
<accession>A0A090I0U0</accession>
<name>A0A090I0U0_METFO</name>
<dbReference type="Proteomes" id="UP000606900">
    <property type="component" value="Unassembled WGS sequence"/>
</dbReference>
<reference evidence="1" key="1">
    <citation type="submission" date="2014-08" db="EMBL/GenBank/DDBJ databases">
        <authorList>
            <person name="Wibberg D."/>
        </authorList>
    </citation>
    <scope>NUCLEOTIDE SEQUENCE</scope>
</reference>
<evidence type="ECO:0000313" key="1">
    <source>
        <dbReference type="EMBL" id="CEA12513.1"/>
    </source>
</evidence>